<dbReference type="RefSeq" id="WP_005208039.1">
    <property type="nucleotide sequence ID" value="NZ_BAFC01000116.1"/>
</dbReference>
<dbReference type="Proteomes" id="UP000005845">
    <property type="component" value="Unassembled WGS sequence"/>
</dbReference>
<dbReference type="EMBL" id="BAFC01000116">
    <property type="protein sequence ID" value="GAB40949.1"/>
    <property type="molecule type" value="Genomic_DNA"/>
</dbReference>
<feature type="signal peptide" evidence="1">
    <location>
        <begin position="1"/>
        <end position="32"/>
    </location>
</feature>
<feature type="chain" id="PRO_5003599295" evidence="1">
    <location>
        <begin position="33"/>
        <end position="153"/>
    </location>
</feature>
<gene>
    <name evidence="2" type="ORF">GOSPT_118_00250</name>
</gene>
<dbReference type="eggNOG" id="ENOG5031VXC">
    <property type="taxonomic scope" value="Bacteria"/>
</dbReference>
<name>H5U5E1_9ACTN</name>
<proteinExistence type="predicted"/>
<dbReference type="AlphaFoldDB" id="H5U5E1"/>
<sequence length="153" mass="16492">MIRRSMARKMTTGLVGACAVAAATIGAGHAAADQSVYGEVGMGCSSLNPNIIDIPSYAGIHVQRREGDNTFTLWGDSKSFFRYYSDTRVVVTQLSNGATHTYNTHWVHTIADDSGYRIDDIPGRGKVKITINAVNRGLLTLRAPECSGVTDLQ</sequence>
<evidence type="ECO:0000313" key="3">
    <source>
        <dbReference type="Proteomes" id="UP000005845"/>
    </source>
</evidence>
<organism evidence="2 3">
    <name type="scientific">Gordonia sputi NBRC 100414</name>
    <dbReference type="NCBI Taxonomy" id="1089453"/>
    <lineage>
        <taxon>Bacteria</taxon>
        <taxon>Bacillati</taxon>
        <taxon>Actinomycetota</taxon>
        <taxon>Actinomycetes</taxon>
        <taxon>Mycobacteriales</taxon>
        <taxon>Gordoniaceae</taxon>
        <taxon>Gordonia</taxon>
    </lineage>
</organism>
<keyword evidence="3" id="KW-1185">Reference proteome</keyword>
<accession>H5U5E1</accession>
<reference evidence="2 3" key="1">
    <citation type="submission" date="2012-02" db="EMBL/GenBank/DDBJ databases">
        <title>Whole genome shotgun sequence of Gordonia sputi NBRC 100414.</title>
        <authorList>
            <person name="Yoshida I."/>
            <person name="Hosoyama A."/>
            <person name="Tsuchikane K."/>
            <person name="Katsumata H."/>
            <person name="Yamazaki S."/>
            <person name="Fujita N."/>
        </authorList>
    </citation>
    <scope>NUCLEOTIDE SEQUENCE [LARGE SCALE GENOMIC DNA]</scope>
    <source>
        <strain evidence="2 3">NBRC 100414</strain>
    </source>
</reference>
<evidence type="ECO:0000313" key="2">
    <source>
        <dbReference type="EMBL" id="GAB40949.1"/>
    </source>
</evidence>
<comment type="caution">
    <text evidence="2">The sequence shown here is derived from an EMBL/GenBank/DDBJ whole genome shotgun (WGS) entry which is preliminary data.</text>
</comment>
<evidence type="ECO:0000256" key="1">
    <source>
        <dbReference type="SAM" id="SignalP"/>
    </source>
</evidence>
<protein>
    <submittedName>
        <fullName evidence="2">Uncharacterized protein</fullName>
    </submittedName>
</protein>
<keyword evidence="1" id="KW-0732">Signal</keyword>